<dbReference type="EMBL" id="LUTU01000013">
    <property type="protein sequence ID" value="OAJ66840.1"/>
    <property type="molecule type" value="Genomic_DNA"/>
</dbReference>
<evidence type="ECO:0000313" key="2">
    <source>
        <dbReference type="Proteomes" id="UP000077786"/>
    </source>
</evidence>
<dbReference type="RefSeq" id="WP_064275114.1">
    <property type="nucleotide sequence ID" value="NZ_JACRVY010000005.1"/>
</dbReference>
<evidence type="ECO:0000313" key="1">
    <source>
        <dbReference type="EMBL" id="OAJ66840.1"/>
    </source>
</evidence>
<accession>A0A1B6VI10</accession>
<gene>
    <name evidence="1" type="ORF">A0123_02575</name>
</gene>
<dbReference type="Proteomes" id="UP000077786">
    <property type="component" value="Unassembled WGS sequence"/>
</dbReference>
<proteinExistence type="predicted"/>
<sequence>MKLFTPCTDPASSRPLGLPVMVQNGFSWRVMFFGWLGLLTYGAWISGLLAAAVSILLHVFIASRWDIAIIVGIHAVLATFTAEIRLWEMRLNGRQMGLPIPAPSKDIALIRWADRHTSPVSPPEFPCASS</sequence>
<comment type="caution">
    <text evidence="1">The sequence shown here is derived from an EMBL/GenBank/DDBJ whole genome shotgun (WGS) entry which is preliminary data.</text>
</comment>
<dbReference type="PATRIC" id="fig|38307.3.peg.2686"/>
<organism evidence="1 2">
    <name type="scientific">Gluconobacter cerinus</name>
    <dbReference type="NCBI Taxonomy" id="38307"/>
    <lineage>
        <taxon>Bacteria</taxon>
        <taxon>Pseudomonadati</taxon>
        <taxon>Pseudomonadota</taxon>
        <taxon>Alphaproteobacteria</taxon>
        <taxon>Acetobacterales</taxon>
        <taxon>Acetobacteraceae</taxon>
        <taxon>Gluconobacter</taxon>
    </lineage>
</organism>
<reference evidence="1 2" key="1">
    <citation type="submission" date="2016-03" db="EMBL/GenBank/DDBJ databases">
        <title>Draft genome sequence of Gluconobacter cerinus strain CECT 9110.</title>
        <authorList>
            <person name="Sainz F."/>
            <person name="Mas A."/>
            <person name="Torija M.J."/>
        </authorList>
    </citation>
    <scope>NUCLEOTIDE SEQUENCE [LARGE SCALE GENOMIC DNA]</scope>
    <source>
        <strain evidence="1 2">CECT 9110</strain>
    </source>
</reference>
<dbReference type="OrthoDB" id="7284914at2"/>
<dbReference type="AlphaFoldDB" id="A0A1B6VI10"/>
<protein>
    <submittedName>
        <fullName evidence="1">Uncharacterized protein</fullName>
    </submittedName>
</protein>
<name>A0A1B6VI10_9PROT</name>